<dbReference type="Proteomes" id="UP001190336">
    <property type="component" value="Chromosome"/>
</dbReference>
<gene>
    <name evidence="2" type="ORF">MU0083_003399</name>
</gene>
<accession>A0ABM9LT67</accession>
<evidence type="ECO:0000313" key="3">
    <source>
        <dbReference type="Proteomes" id="UP001190336"/>
    </source>
</evidence>
<evidence type="ECO:0008006" key="4">
    <source>
        <dbReference type="Google" id="ProtNLM"/>
    </source>
</evidence>
<name>A0ABM9LT67_9MYCO</name>
<reference evidence="2 3" key="1">
    <citation type="submission" date="2023-08" db="EMBL/GenBank/DDBJ databases">
        <authorList>
            <person name="Folkvardsen B D."/>
            <person name="Norman A."/>
        </authorList>
    </citation>
    <scope>NUCLEOTIDE SEQUENCE [LARGE SCALE GENOMIC DNA]</scope>
    <source>
        <strain evidence="2 3">Mu0083</strain>
    </source>
</reference>
<organism evidence="2 3">
    <name type="scientific">[Mycobacterium] kokjensenii</name>
    <dbReference type="NCBI Taxonomy" id="3064287"/>
    <lineage>
        <taxon>Bacteria</taxon>
        <taxon>Bacillati</taxon>
        <taxon>Actinomycetota</taxon>
        <taxon>Actinomycetes</taxon>
        <taxon>Mycobacteriales</taxon>
        <taxon>Mycobacteriaceae</taxon>
        <taxon>Mycolicibacter</taxon>
    </lineage>
</organism>
<sequence length="72" mass="8128">MSRALAARNRLGITTRHHRGNSEKITEARRELAEAKIHDFVERTLSQAPPLTDEQRTRLAELLKPVRKSGAA</sequence>
<evidence type="ECO:0000256" key="1">
    <source>
        <dbReference type="SAM" id="MobiDB-lite"/>
    </source>
</evidence>
<protein>
    <recommendedName>
        <fullName evidence="4">PhiRv1 phage protein</fullName>
    </recommendedName>
</protein>
<dbReference type="RefSeq" id="WP_308474092.1">
    <property type="nucleotide sequence ID" value="NZ_OY726394.1"/>
</dbReference>
<dbReference type="EMBL" id="OY726394">
    <property type="protein sequence ID" value="CAJ1504289.1"/>
    <property type="molecule type" value="Genomic_DNA"/>
</dbReference>
<proteinExistence type="predicted"/>
<feature type="region of interest" description="Disordered" evidence="1">
    <location>
        <begin position="1"/>
        <end position="25"/>
    </location>
</feature>
<keyword evidence="3" id="KW-1185">Reference proteome</keyword>
<evidence type="ECO:0000313" key="2">
    <source>
        <dbReference type="EMBL" id="CAJ1504289.1"/>
    </source>
</evidence>